<evidence type="ECO:0000256" key="2">
    <source>
        <dbReference type="SAM" id="Phobius"/>
    </source>
</evidence>
<evidence type="ECO:0000313" key="4">
    <source>
        <dbReference type="Proteomes" id="UP000184206"/>
    </source>
</evidence>
<keyword evidence="4" id="KW-1185">Reference proteome</keyword>
<name>A0A1M7H0U1_9BACL</name>
<feature type="compositionally biased region" description="Acidic residues" evidence="1">
    <location>
        <begin position="172"/>
        <end position="184"/>
    </location>
</feature>
<feature type="compositionally biased region" description="Acidic residues" evidence="1">
    <location>
        <begin position="45"/>
        <end position="56"/>
    </location>
</feature>
<sequence length="416" mass="44531">MDKKHLKITVISILITSTIFNPASITFADDGEDIDGNVQEHDMEYDADGGPDDDNEVTTGGVGEGESLPAEESGGTDEDVEEQPRETEAVLTPADHVGEAEAETLQEDTTQDESAPDVPASDENSSEETASDEPVNEAPENDGVNEGDSSVNDSDGDVNGREEEAGDASPPVDDDVIQEEEGNETGEGSMPEGEDAYDGGDDAGQAPDNEEGRPSQEADSPLVPVEPETPDAANEDPSVQEEAPGSDQQTEVQPEQPAVEIEPDGNHEVYGGSSEAQSSDDGSRNVQEHAGADVEVEVSEDVRTGVAGKKLHRYNYGDILEGLDLSPGRSDESLALLDKRVNRIMGSKILEEVEMHEEDEVVLEEEIKNETAGITSSDREILPNTGEANNYNFLYSVMLIISGVILFFVTKKPRQQ</sequence>
<gene>
    <name evidence="3" type="ORF">SAMN02745189_01751</name>
</gene>
<feature type="transmembrane region" description="Helical" evidence="2">
    <location>
        <begin position="393"/>
        <end position="410"/>
    </location>
</feature>
<dbReference type="STRING" id="1123231.SAMN02745189_01751"/>
<reference evidence="3 4" key="1">
    <citation type="submission" date="2016-11" db="EMBL/GenBank/DDBJ databases">
        <authorList>
            <person name="Jaros S."/>
            <person name="Januszkiewicz K."/>
            <person name="Wedrychowicz H."/>
        </authorList>
    </citation>
    <scope>NUCLEOTIDE SEQUENCE [LARGE SCALE GENOMIC DNA]</scope>
    <source>
        <strain evidence="3 4">DSM 16010</strain>
    </source>
</reference>
<accession>A0A1M7H0U1</accession>
<protein>
    <submittedName>
        <fullName evidence="3">LPXTG-motif cell wall anchor domain-containing protein</fullName>
    </submittedName>
</protein>
<keyword evidence="2" id="KW-0812">Transmembrane</keyword>
<dbReference type="RefSeq" id="WP_072710194.1">
    <property type="nucleotide sequence ID" value="NZ_FRCF01000007.1"/>
</dbReference>
<dbReference type="OrthoDB" id="2390446at2"/>
<keyword evidence="2" id="KW-0472">Membrane</keyword>
<evidence type="ECO:0000313" key="3">
    <source>
        <dbReference type="EMBL" id="SHM21769.1"/>
    </source>
</evidence>
<dbReference type="EMBL" id="FRCF01000007">
    <property type="protein sequence ID" value="SHM21769.1"/>
    <property type="molecule type" value="Genomic_DNA"/>
</dbReference>
<proteinExistence type="predicted"/>
<feature type="compositionally biased region" description="Basic and acidic residues" evidence="1">
    <location>
        <begin position="281"/>
        <end position="292"/>
    </location>
</feature>
<keyword evidence="2" id="KW-1133">Transmembrane helix</keyword>
<feature type="compositionally biased region" description="Acidic residues" evidence="1">
    <location>
        <begin position="192"/>
        <end position="201"/>
    </location>
</feature>
<dbReference type="AlphaFoldDB" id="A0A1M7H0U1"/>
<organism evidence="3 4">
    <name type="scientific">Lacicoccus alkaliphilus DSM 16010</name>
    <dbReference type="NCBI Taxonomy" id="1123231"/>
    <lineage>
        <taxon>Bacteria</taxon>
        <taxon>Bacillati</taxon>
        <taxon>Bacillota</taxon>
        <taxon>Bacilli</taxon>
        <taxon>Bacillales</taxon>
        <taxon>Salinicoccaceae</taxon>
        <taxon>Lacicoccus</taxon>
    </lineage>
</organism>
<dbReference type="NCBIfam" id="TIGR01167">
    <property type="entry name" value="LPXTG_anchor"/>
    <property type="match status" value="1"/>
</dbReference>
<dbReference type="Proteomes" id="UP000184206">
    <property type="component" value="Unassembled WGS sequence"/>
</dbReference>
<feature type="region of interest" description="Disordered" evidence="1">
    <location>
        <begin position="31"/>
        <end position="298"/>
    </location>
</feature>
<feature type="compositionally biased region" description="Acidic residues" evidence="1">
    <location>
        <begin position="124"/>
        <end position="145"/>
    </location>
</feature>
<feature type="compositionally biased region" description="Acidic residues" evidence="1">
    <location>
        <begin position="100"/>
        <end position="115"/>
    </location>
</feature>
<evidence type="ECO:0000256" key="1">
    <source>
        <dbReference type="SAM" id="MobiDB-lite"/>
    </source>
</evidence>